<dbReference type="EnsemblProtists" id="EOD14522">
    <property type="protein sequence ID" value="EOD14522"/>
    <property type="gene ID" value="EMIHUDRAFT_461494"/>
</dbReference>
<evidence type="ECO:0000256" key="1">
    <source>
        <dbReference type="SAM" id="MobiDB-lite"/>
    </source>
</evidence>
<dbReference type="PaxDb" id="2903-EOD14522"/>
<accession>A0A0D3ITD7</accession>
<feature type="compositionally biased region" description="Basic and acidic residues" evidence="1">
    <location>
        <begin position="59"/>
        <end position="73"/>
    </location>
</feature>
<dbReference type="KEGG" id="ehx:EMIHUDRAFT_461494"/>
<dbReference type="GeneID" id="17260664"/>
<feature type="compositionally biased region" description="Pro residues" evidence="1">
    <location>
        <begin position="74"/>
        <end position="107"/>
    </location>
</feature>
<feature type="region of interest" description="Disordered" evidence="1">
    <location>
        <begin position="41"/>
        <end position="108"/>
    </location>
</feature>
<organism evidence="2 3">
    <name type="scientific">Emiliania huxleyi (strain CCMP1516)</name>
    <dbReference type="NCBI Taxonomy" id="280463"/>
    <lineage>
        <taxon>Eukaryota</taxon>
        <taxon>Haptista</taxon>
        <taxon>Haptophyta</taxon>
        <taxon>Prymnesiophyceae</taxon>
        <taxon>Isochrysidales</taxon>
        <taxon>Noelaerhabdaceae</taxon>
        <taxon>Emiliania</taxon>
    </lineage>
</organism>
<feature type="compositionally biased region" description="Basic and acidic residues" evidence="1">
    <location>
        <begin position="170"/>
        <end position="185"/>
    </location>
</feature>
<feature type="region of interest" description="Disordered" evidence="1">
    <location>
        <begin position="122"/>
        <end position="185"/>
    </location>
</feature>
<evidence type="ECO:0008006" key="4">
    <source>
        <dbReference type="Google" id="ProtNLM"/>
    </source>
</evidence>
<dbReference type="AlphaFoldDB" id="A0A0D3ITD7"/>
<reference evidence="2" key="2">
    <citation type="submission" date="2024-10" db="UniProtKB">
        <authorList>
            <consortium name="EnsemblProtists"/>
        </authorList>
    </citation>
    <scope>IDENTIFICATION</scope>
</reference>
<keyword evidence="3" id="KW-1185">Reference proteome</keyword>
<name>A0A0D3ITD7_EMIH1</name>
<protein>
    <recommendedName>
        <fullName evidence="4">WH2 domain-containing protein</fullName>
    </recommendedName>
</protein>
<dbReference type="OMA" id="LMLIETC"/>
<dbReference type="HOGENOM" id="CLU_1463844_0_0_1"/>
<dbReference type="STRING" id="2903.R1BXM3"/>
<dbReference type="Gene3D" id="1.10.287.1080">
    <property type="entry name" value="MazG-like"/>
    <property type="match status" value="1"/>
</dbReference>
<reference evidence="3" key="1">
    <citation type="journal article" date="2013" name="Nature">
        <title>Pan genome of the phytoplankton Emiliania underpins its global distribution.</title>
        <authorList>
            <person name="Read B.A."/>
            <person name="Kegel J."/>
            <person name="Klute M.J."/>
            <person name="Kuo A."/>
            <person name="Lefebvre S.C."/>
            <person name="Maumus F."/>
            <person name="Mayer C."/>
            <person name="Miller J."/>
            <person name="Monier A."/>
            <person name="Salamov A."/>
            <person name="Young J."/>
            <person name="Aguilar M."/>
            <person name="Claverie J.M."/>
            <person name="Frickenhaus S."/>
            <person name="Gonzalez K."/>
            <person name="Herman E.K."/>
            <person name="Lin Y.C."/>
            <person name="Napier J."/>
            <person name="Ogata H."/>
            <person name="Sarno A.F."/>
            <person name="Shmutz J."/>
            <person name="Schroeder D."/>
            <person name="de Vargas C."/>
            <person name="Verret F."/>
            <person name="von Dassow P."/>
            <person name="Valentin K."/>
            <person name="Van de Peer Y."/>
            <person name="Wheeler G."/>
            <person name="Dacks J.B."/>
            <person name="Delwiche C.F."/>
            <person name="Dyhrman S.T."/>
            <person name="Glockner G."/>
            <person name="John U."/>
            <person name="Richards T."/>
            <person name="Worden A.Z."/>
            <person name="Zhang X."/>
            <person name="Grigoriev I.V."/>
            <person name="Allen A.E."/>
            <person name="Bidle K."/>
            <person name="Borodovsky M."/>
            <person name="Bowler C."/>
            <person name="Brownlee C."/>
            <person name="Cock J.M."/>
            <person name="Elias M."/>
            <person name="Gladyshev V.N."/>
            <person name="Groth M."/>
            <person name="Guda C."/>
            <person name="Hadaegh A."/>
            <person name="Iglesias-Rodriguez M.D."/>
            <person name="Jenkins J."/>
            <person name="Jones B.M."/>
            <person name="Lawson T."/>
            <person name="Leese F."/>
            <person name="Lindquist E."/>
            <person name="Lobanov A."/>
            <person name="Lomsadze A."/>
            <person name="Malik S.B."/>
            <person name="Marsh M.E."/>
            <person name="Mackinder L."/>
            <person name="Mock T."/>
            <person name="Mueller-Roeber B."/>
            <person name="Pagarete A."/>
            <person name="Parker M."/>
            <person name="Probert I."/>
            <person name="Quesneville H."/>
            <person name="Raines C."/>
            <person name="Rensing S.A."/>
            <person name="Riano-Pachon D.M."/>
            <person name="Richier S."/>
            <person name="Rokitta S."/>
            <person name="Shiraiwa Y."/>
            <person name="Soanes D.M."/>
            <person name="van der Giezen M."/>
            <person name="Wahlund T.M."/>
            <person name="Williams B."/>
            <person name="Wilson W."/>
            <person name="Wolfe G."/>
            <person name="Wurch L.L."/>
        </authorList>
    </citation>
    <scope>NUCLEOTIDE SEQUENCE</scope>
</reference>
<dbReference type="RefSeq" id="XP_005766951.1">
    <property type="nucleotide sequence ID" value="XM_005766894.1"/>
</dbReference>
<sequence length="185" mass="19079">MLFDVLLLIRVAARDLSPAAVSLEACAAAACAKLRRRAPYVSGAAVPASPEEAEAWWQRTKEAEKAEAAKGEEPPPPPPPPPPPQPPQPPPPPPPPPTPPCPRPPLAGPEVAAWKVASARVAPAALARREKEVSAEGGEGPKAAPAVSGAASPLDGDGESDTGSLLGLSDWERDLARQSDSDEED</sequence>
<evidence type="ECO:0000313" key="2">
    <source>
        <dbReference type="EnsemblProtists" id="EOD14522"/>
    </source>
</evidence>
<dbReference type="Proteomes" id="UP000013827">
    <property type="component" value="Unassembled WGS sequence"/>
</dbReference>
<proteinExistence type="predicted"/>
<evidence type="ECO:0000313" key="3">
    <source>
        <dbReference type="Proteomes" id="UP000013827"/>
    </source>
</evidence>